<dbReference type="PROSITE" id="PS50075">
    <property type="entry name" value="CARRIER"/>
    <property type="match status" value="1"/>
</dbReference>
<dbReference type="RefSeq" id="WP_018577356.1">
    <property type="nucleotide sequence ID" value="NZ_KB892401.1"/>
</dbReference>
<dbReference type="AlphaFoldDB" id="A0A0W0YZM7"/>
<reference evidence="2 3" key="1">
    <citation type="submission" date="2015-11" db="EMBL/GenBank/DDBJ databases">
        <title>Genomic analysis of 38 Legionella species identifies large and diverse effector repertoires.</title>
        <authorList>
            <person name="Burstein D."/>
            <person name="Amaro F."/>
            <person name="Zusman T."/>
            <person name="Lifshitz Z."/>
            <person name="Cohen O."/>
            <person name="Gilbert J.A."/>
            <person name="Pupko T."/>
            <person name="Shuman H.A."/>
            <person name="Segal G."/>
        </authorList>
    </citation>
    <scope>NUCLEOTIDE SEQUENCE [LARGE SCALE GENOMIC DNA]</scope>
    <source>
        <strain evidence="2 3">ATCC 49655</strain>
    </source>
</reference>
<dbReference type="InterPro" id="IPR036736">
    <property type="entry name" value="ACP-like_sf"/>
</dbReference>
<feature type="domain" description="Carrier" evidence="1">
    <location>
        <begin position="1"/>
        <end position="75"/>
    </location>
</feature>
<gene>
    <name evidence="2" type="ORF">Lsha_1011</name>
</gene>
<evidence type="ECO:0000313" key="3">
    <source>
        <dbReference type="Proteomes" id="UP000054600"/>
    </source>
</evidence>
<proteinExistence type="predicted"/>
<dbReference type="EMBL" id="LNYW01000033">
    <property type="protein sequence ID" value="KTD62311.1"/>
    <property type="molecule type" value="Genomic_DNA"/>
</dbReference>
<accession>A0A0W0YZM7</accession>
<dbReference type="STRING" id="1122169.Lsha_1011"/>
<name>A0A0W0YZM7_9GAMM</name>
<dbReference type="Gene3D" id="1.10.1200.10">
    <property type="entry name" value="ACP-like"/>
    <property type="match status" value="1"/>
</dbReference>
<dbReference type="eggNOG" id="COG0236">
    <property type="taxonomic scope" value="Bacteria"/>
</dbReference>
<sequence>MLSDRIFNAIERIGLPNLPKDKEADLAQGGLDSLMMALLIIELEREFKIKIPVVPLVKEHYDSVASIERHLIDLGAK</sequence>
<dbReference type="SUPFAM" id="SSF47336">
    <property type="entry name" value="ACP-like"/>
    <property type="match status" value="1"/>
</dbReference>
<protein>
    <submittedName>
        <fullName evidence="2">Acyl carrier protein</fullName>
    </submittedName>
</protein>
<evidence type="ECO:0000259" key="1">
    <source>
        <dbReference type="PROSITE" id="PS50075"/>
    </source>
</evidence>
<dbReference type="InterPro" id="IPR009081">
    <property type="entry name" value="PP-bd_ACP"/>
</dbReference>
<dbReference type="Pfam" id="PF00550">
    <property type="entry name" value="PP-binding"/>
    <property type="match status" value="1"/>
</dbReference>
<dbReference type="OrthoDB" id="5647124at2"/>
<evidence type="ECO:0000313" key="2">
    <source>
        <dbReference type="EMBL" id="KTD62311.1"/>
    </source>
</evidence>
<keyword evidence="3" id="KW-1185">Reference proteome</keyword>
<comment type="caution">
    <text evidence="2">The sequence shown here is derived from an EMBL/GenBank/DDBJ whole genome shotgun (WGS) entry which is preliminary data.</text>
</comment>
<dbReference type="PATRIC" id="fig|1122169.6.peg.1170"/>
<organism evidence="2 3">
    <name type="scientific">Legionella shakespearei DSM 23087</name>
    <dbReference type="NCBI Taxonomy" id="1122169"/>
    <lineage>
        <taxon>Bacteria</taxon>
        <taxon>Pseudomonadati</taxon>
        <taxon>Pseudomonadota</taxon>
        <taxon>Gammaproteobacteria</taxon>
        <taxon>Legionellales</taxon>
        <taxon>Legionellaceae</taxon>
        <taxon>Legionella</taxon>
    </lineage>
</organism>
<dbReference type="Proteomes" id="UP000054600">
    <property type="component" value="Unassembled WGS sequence"/>
</dbReference>